<evidence type="ECO:0000313" key="3">
    <source>
        <dbReference type="Proteomes" id="UP001259832"/>
    </source>
</evidence>
<gene>
    <name evidence="2" type="ORF">P3T76_005619</name>
</gene>
<feature type="compositionally biased region" description="Acidic residues" evidence="1">
    <location>
        <begin position="456"/>
        <end position="468"/>
    </location>
</feature>
<dbReference type="EMBL" id="JASMQC010000008">
    <property type="protein sequence ID" value="KAK1942982.1"/>
    <property type="molecule type" value="Genomic_DNA"/>
</dbReference>
<protein>
    <submittedName>
        <fullName evidence="2">Uncharacterized protein</fullName>
    </submittedName>
</protein>
<feature type="compositionally biased region" description="Acidic residues" evidence="1">
    <location>
        <begin position="757"/>
        <end position="774"/>
    </location>
</feature>
<dbReference type="Proteomes" id="UP001259832">
    <property type="component" value="Unassembled WGS sequence"/>
</dbReference>
<accession>A0AAD9LPS2</accession>
<evidence type="ECO:0000313" key="2">
    <source>
        <dbReference type="EMBL" id="KAK1942982.1"/>
    </source>
</evidence>
<comment type="caution">
    <text evidence="2">The sequence shown here is derived from an EMBL/GenBank/DDBJ whole genome shotgun (WGS) entry which is preliminary data.</text>
</comment>
<evidence type="ECO:0000256" key="1">
    <source>
        <dbReference type="SAM" id="MobiDB-lite"/>
    </source>
</evidence>
<organism evidence="2 3">
    <name type="scientific">Phytophthora citrophthora</name>
    <dbReference type="NCBI Taxonomy" id="4793"/>
    <lineage>
        <taxon>Eukaryota</taxon>
        <taxon>Sar</taxon>
        <taxon>Stramenopiles</taxon>
        <taxon>Oomycota</taxon>
        <taxon>Peronosporomycetes</taxon>
        <taxon>Peronosporales</taxon>
        <taxon>Peronosporaceae</taxon>
        <taxon>Phytophthora</taxon>
    </lineage>
</organism>
<sequence>MRHRIRSDYLMPLPLYLSTTKSALNMEEFYQYIGPDGGAASSSALLNRERLFVYSSPREKQINRCGELRVGSYFACSSILNYEDQVWLKIRRGYFSNAKNNGYIRVYFEFPTGSTPIDGSDLPPRQLSSLVGTQPAQFRFMRRLPEFPTYMCARDRLVLYRDPVFKLHSASVSSDSSSGSTPRHMQRFLPPVSVFQATECRFNQDFTQLAVKVTSAFAGLGGWINASFHKTLVEVEDPKLLSFFRNGPVYLQNVAGRGGKWAGELPVRAIPSLQAPRLYNVESYRVVRAIERKLLKDRVWVRIQPLKTVEGGEKKSEEDPVAESEENQEGEDRMNGAAGPDAWVIERNANTAQRVMVPWGSNCIQDVSTNDNAERYYRTVYSRRPLPLRRTADLQAEIVGHLEPGSVFSSTQRVLNDRGHMWIRVRLPAERRVHISKDTGESDDEDNNAGNGPDNNSEESKEEEEEFEDLGKPVRYGYAIQSNAKTNTCMVQEIPAPGKMNPKQFYQLSLSPDDGPQTKSSNQEEGAGSTAPENTLAARAEASNTAKELFYVKNGSILSAIGSIFNAEQGRMWLQVLATELDPTMRVKHQWPLSDAEQNQNVVYLPMCDPNKSSHEAVLKPVHRELARIDNPLKTEKDGARSPSRVVFSGRASKLFGSHLLRSSTIDLPSTPKKGKESLSSGITVPDPVARAAGENDHTQSLKDEITAWQLQTGNRVTQLYSQIGSLAGYTLSCVRRPFASCLAHQEAKQRYRQLDQEEEGMEEYALDDDDVRV</sequence>
<feature type="region of interest" description="Disordered" evidence="1">
    <location>
        <begin position="666"/>
        <end position="699"/>
    </location>
</feature>
<feature type="region of interest" description="Disordered" evidence="1">
    <location>
        <begin position="754"/>
        <end position="774"/>
    </location>
</feature>
<proteinExistence type="predicted"/>
<feature type="region of interest" description="Disordered" evidence="1">
    <location>
        <begin position="311"/>
        <end position="338"/>
    </location>
</feature>
<feature type="region of interest" description="Disordered" evidence="1">
    <location>
        <begin position="494"/>
        <end position="533"/>
    </location>
</feature>
<dbReference type="AlphaFoldDB" id="A0AAD9LPS2"/>
<name>A0AAD9LPS2_9STRA</name>
<reference evidence="2" key="1">
    <citation type="submission" date="2023-08" db="EMBL/GenBank/DDBJ databases">
        <title>Reference Genome Resource for the Citrus Pathogen Phytophthora citrophthora.</title>
        <authorList>
            <person name="Moller H."/>
            <person name="Coetzee B."/>
            <person name="Rose L.J."/>
            <person name="Van Niekerk J.M."/>
        </authorList>
    </citation>
    <scope>NUCLEOTIDE SEQUENCE</scope>
    <source>
        <strain evidence="2">STE-U-9442</strain>
    </source>
</reference>
<keyword evidence="3" id="KW-1185">Reference proteome</keyword>
<feature type="region of interest" description="Disordered" evidence="1">
    <location>
        <begin position="436"/>
        <end position="469"/>
    </location>
</feature>
<feature type="compositionally biased region" description="Acidic residues" evidence="1">
    <location>
        <begin position="319"/>
        <end position="329"/>
    </location>
</feature>